<dbReference type="PANTHER" id="PTHR47485:SF1">
    <property type="entry name" value="THYLAKOID LUMENAL 17.4 KDA PROTEIN, CHLOROPLASTIC"/>
    <property type="match status" value="1"/>
</dbReference>
<dbReference type="Proteomes" id="UP001230188">
    <property type="component" value="Unassembled WGS sequence"/>
</dbReference>
<keyword evidence="5" id="KW-1185">Reference proteome</keyword>
<keyword evidence="1" id="KW-0677">Repeat</keyword>
<evidence type="ECO:0000256" key="1">
    <source>
        <dbReference type="ARBA" id="ARBA00022737"/>
    </source>
</evidence>
<dbReference type="Gene3D" id="2.160.20.80">
    <property type="entry name" value="E3 ubiquitin-protein ligase SopA"/>
    <property type="match status" value="1"/>
</dbReference>
<dbReference type="PANTHER" id="PTHR47485">
    <property type="entry name" value="THYLAKOID LUMENAL 17.4 KDA PROTEIN, CHLOROPLASTIC"/>
    <property type="match status" value="1"/>
</dbReference>
<evidence type="ECO:0000256" key="3">
    <source>
        <dbReference type="SAM" id="SignalP"/>
    </source>
</evidence>
<dbReference type="Pfam" id="PF00805">
    <property type="entry name" value="Pentapeptide"/>
    <property type="match status" value="2"/>
</dbReference>
<feature type="signal peptide" evidence="3">
    <location>
        <begin position="1"/>
        <end position="18"/>
    </location>
</feature>
<evidence type="ECO:0000313" key="4">
    <source>
        <dbReference type="EMBL" id="KAJ8605883.1"/>
    </source>
</evidence>
<dbReference type="InterPro" id="IPR001646">
    <property type="entry name" value="5peptide_repeat"/>
</dbReference>
<evidence type="ECO:0008006" key="6">
    <source>
        <dbReference type="Google" id="ProtNLM"/>
    </source>
</evidence>
<accession>A0AAD7XKB9</accession>
<protein>
    <recommendedName>
        <fullName evidence="6">Pentapeptide repeat-containing protein</fullName>
    </recommendedName>
</protein>
<sequence length="210" mass="22147">MYLLLMVGVASGLSPASAPQLRNEVCAALAACALFGPGVPAVADGQTEKFRLPPVNKNDVSRCAFRSSSMGQANAARDKLYDLRFCDMGKSKADGFDLSGAILSEADFSGASFRETMLSKAYAKNSKFKEADFTNAVVDRVSFEGSDMQGAVFANAVLTGTSFDGANLRNVDFTEALIGQFDLKNICKNPTLEGENPTTGAPTRDSAGCP</sequence>
<proteinExistence type="predicted"/>
<dbReference type="EMBL" id="JAQMWT010000309">
    <property type="protein sequence ID" value="KAJ8605883.1"/>
    <property type="molecule type" value="Genomic_DNA"/>
</dbReference>
<evidence type="ECO:0000256" key="2">
    <source>
        <dbReference type="SAM" id="MobiDB-lite"/>
    </source>
</evidence>
<evidence type="ECO:0000313" key="5">
    <source>
        <dbReference type="Proteomes" id="UP001230188"/>
    </source>
</evidence>
<organism evidence="4 5">
    <name type="scientific">Chrysophaeum taylorii</name>
    <dbReference type="NCBI Taxonomy" id="2483200"/>
    <lineage>
        <taxon>Eukaryota</taxon>
        <taxon>Sar</taxon>
        <taxon>Stramenopiles</taxon>
        <taxon>Ochrophyta</taxon>
        <taxon>Pelagophyceae</taxon>
        <taxon>Pelagomonadales</taxon>
        <taxon>Pelagomonadaceae</taxon>
        <taxon>Chrysophaeum</taxon>
    </lineage>
</organism>
<name>A0AAD7XKB9_9STRA</name>
<dbReference type="SUPFAM" id="SSF141571">
    <property type="entry name" value="Pentapeptide repeat-like"/>
    <property type="match status" value="1"/>
</dbReference>
<feature type="chain" id="PRO_5042126348" description="Pentapeptide repeat-containing protein" evidence="3">
    <location>
        <begin position="19"/>
        <end position="210"/>
    </location>
</feature>
<comment type="caution">
    <text evidence="4">The sequence shown here is derived from an EMBL/GenBank/DDBJ whole genome shotgun (WGS) entry which is preliminary data.</text>
</comment>
<gene>
    <name evidence="4" type="ORF">CTAYLR_000584</name>
</gene>
<feature type="region of interest" description="Disordered" evidence="2">
    <location>
        <begin position="189"/>
        <end position="210"/>
    </location>
</feature>
<keyword evidence="3" id="KW-0732">Signal</keyword>
<reference evidence="4" key="1">
    <citation type="submission" date="2023-01" db="EMBL/GenBank/DDBJ databases">
        <title>Metagenome sequencing of chrysophaentin producing Chrysophaeum taylorii.</title>
        <authorList>
            <person name="Davison J."/>
            <person name="Bewley C."/>
        </authorList>
    </citation>
    <scope>NUCLEOTIDE SEQUENCE</scope>
    <source>
        <strain evidence="4">NIES-1699</strain>
    </source>
</reference>
<dbReference type="AlphaFoldDB" id="A0AAD7XKB9"/>